<feature type="compositionally biased region" description="Basic and acidic residues" evidence="7">
    <location>
        <begin position="266"/>
        <end position="276"/>
    </location>
</feature>
<dbReference type="InterPro" id="IPR008978">
    <property type="entry name" value="HSP20-like_chaperone"/>
</dbReference>
<dbReference type="GO" id="GO:0009408">
    <property type="term" value="P:response to heat"/>
    <property type="evidence" value="ECO:0007669"/>
    <property type="project" value="UniProtKB-ARBA"/>
</dbReference>
<gene>
    <name evidence="11" type="ORF">PAHAL_7G164400</name>
</gene>
<evidence type="ECO:0000256" key="2">
    <source>
        <dbReference type="ARBA" id="ARBA00022729"/>
    </source>
</evidence>
<evidence type="ECO:0000313" key="11">
    <source>
        <dbReference type="EMBL" id="PAN38326.1"/>
    </source>
</evidence>
<keyword evidence="2" id="KW-0732">Signal</keyword>
<protein>
    <submittedName>
        <fullName evidence="11">Uncharacterized protein</fullName>
    </submittedName>
</protein>
<dbReference type="CDD" id="cd06472">
    <property type="entry name" value="ACD_ScHsp26_like"/>
    <property type="match status" value="1"/>
</dbReference>
<evidence type="ECO:0000256" key="5">
    <source>
        <dbReference type="PROSITE-ProRule" id="PRU00285"/>
    </source>
</evidence>
<dbReference type="InterPro" id="IPR007052">
    <property type="entry name" value="CS_dom"/>
</dbReference>
<dbReference type="Proteomes" id="UP000243499">
    <property type="component" value="Chromosome 7"/>
</dbReference>
<evidence type="ECO:0000256" key="7">
    <source>
        <dbReference type="SAM" id="MobiDB-lite"/>
    </source>
</evidence>
<sequence>MNPHNVPSPSRHTKREHTSKSTHKASGSFDRVDPSDLNRAGLLLISWSSSARSREGRRHFLGSAVMSKGAAAFALVCLAVMAAVADGALLPWFGDGRRGRDEAAAAAVSPLSDLGLLADPFRILEHVPFGFDRDDVAMVSLARVDWRETPDAHEIAVDVPGMRKEDLKIEVEDNRVLRVSGERRRAEEHRGDHWHREERSYGRFWRQFRLPENADLDSVAASLDNGVLSVRFRKLAPEQIKGPRVVGIAGGDSDGDAKKSIGAGAGEEHRAKKVEL</sequence>
<feature type="transmembrane region" description="Helical" evidence="8">
    <location>
        <begin position="70"/>
        <end position="93"/>
    </location>
</feature>
<evidence type="ECO:0000256" key="6">
    <source>
        <dbReference type="RuleBase" id="RU003616"/>
    </source>
</evidence>
<reference evidence="11" key="1">
    <citation type="submission" date="2018-04" db="EMBL/GenBank/DDBJ databases">
        <title>WGS assembly of Panicum hallii.</title>
        <authorList>
            <person name="Lovell J."/>
            <person name="Jenkins J."/>
            <person name="Lowry D."/>
            <person name="Mamidi S."/>
            <person name="Sreedasyam A."/>
            <person name="Weng X."/>
            <person name="Barry K."/>
            <person name="Bonette J."/>
            <person name="Campitelli B."/>
            <person name="Daum C."/>
            <person name="Gordon S."/>
            <person name="Gould B."/>
            <person name="Lipzen A."/>
            <person name="Macqueen A."/>
            <person name="Palacio-Mejia J."/>
            <person name="Plott C."/>
            <person name="Shakirov E."/>
            <person name="Shu S."/>
            <person name="Yoshinaga Y."/>
            <person name="Zane M."/>
            <person name="Rokhsar D."/>
            <person name="Grimwood J."/>
            <person name="Schmutz J."/>
            <person name="Juenger T."/>
        </authorList>
    </citation>
    <scope>NUCLEOTIDE SEQUENCE [LARGE SCALE GENOMIC DNA]</scope>
    <source>
        <strain evidence="11">FIL2</strain>
    </source>
</reference>
<dbReference type="PANTHER" id="PTHR11527">
    <property type="entry name" value="HEAT-SHOCK PROTEIN 20 FAMILY MEMBER"/>
    <property type="match status" value="1"/>
</dbReference>
<feature type="region of interest" description="Disordered" evidence="7">
    <location>
        <begin position="1"/>
        <end position="32"/>
    </location>
</feature>
<keyword evidence="3" id="KW-0256">Endoplasmic reticulum</keyword>
<dbReference type="InterPro" id="IPR031107">
    <property type="entry name" value="Small_HSP"/>
</dbReference>
<evidence type="ECO:0000256" key="8">
    <source>
        <dbReference type="SAM" id="Phobius"/>
    </source>
</evidence>
<keyword evidence="8" id="KW-1133">Transmembrane helix</keyword>
<organism evidence="11">
    <name type="scientific">Panicum hallii</name>
    <dbReference type="NCBI Taxonomy" id="206008"/>
    <lineage>
        <taxon>Eukaryota</taxon>
        <taxon>Viridiplantae</taxon>
        <taxon>Streptophyta</taxon>
        <taxon>Embryophyta</taxon>
        <taxon>Tracheophyta</taxon>
        <taxon>Spermatophyta</taxon>
        <taxon>Magnoliopsida</taxon>
        <taxon>Liliopsida</taxon>
        <taxon>Poales</taxon>
        <taxon>Poaceae</taxon>
        <taxon>PACMAD clade</taxon>
        <taxon>Panicoideae</taxon>
        <taxon>Panicodae</taxon>
        <taxon>Paniceae</taxon>
        <taxon>Panicinae</taxon>
        <taxon>Panicum</taxon>
        <taxon>Panicum sect. Panicum</taxon>
    </lineage>
</organism>
<feature type="compositionally biased region" description="Polar residues" evidence="7">
    <location>
        <begin position="1"/>
        <end position="10"/>
    </location>
</feature>
<dbReference type="Pfam" id="PF00011">
    <property type="entry name" value="HSP20"/>
    <property type="match status" value="1"/>
</dbReference>
<dbReference type="Gene3D" id="2.60.40.790">
    <property type="match status" value="1"/>
</dbReference>
<dbReference type="InterPro" id="IPR002068">
    <property type="entry name" value="A-crystallin/Hsp20_dom"/>
</dbReference>
<evidence type="ECO:0000256" key="1">
    <source>
        <dbReference type="ARBA" id="ARBA00004240"/>
    </source>
</evidence>
<dbReference type="Gramene" id="PAN38326">
    <property type="protein sequence ID" value="PAN38326"/>
    <property type="gene ID" value="PAHAL_7G164400"/>
</dbReference>
<dbReference type="GO" id="GO:0005783">
    <property type="term" value="C:endoplasmic reticulum"/>
    <property type="evidence" value="ECO:0007669"/>
    <property type="project" value="UniProtKB-SubCell"/>
</dbReference>
<name>A0A2S3I6X4_9POAL</name>
<evidence type="ECO:0000259" key="10">
    <source>
        <dbReference type="PROSITE" id="PS51203"/>
    </source>
</evidence>
<feature type="domain" description="SHSP" evidence="9">
    <location>
        <begin position="135"/>
        <end position="251"/>
    </location>
</feature>
<dbReference type="EMBL" id="CM008052">
    <property type="protein sequence ID" value="PAN38326.1"/>
    <property type="molecule type" value="Genomic_DNA"/>
</dbReference>
<dbReference type="SUPFAM" id="SSF49764">
    <property type="entry name" value="HSP20-like chaperones"/>
    <property type="match status" value="1"/>
</dbReference>
<dbReference type="FunFam" id="2.60.40.790:FF:000035">
    <property type="entry name" value="22.0 kDa heat shock protein"/>
    <property type="match status" value="1"/>
</dbReference>
<feature type="domain" description="CS" evidence="10">
    <location>
        <begin position="139"/>
        <end position="246"/>
    </location>
</feature>
<dbReference type="AlphaFoldDB" id="A0A2S3I6X4"/>
<keyword evidence="8" id="KW-0812">Transmembrane</keyword>
<feature type="compositionally biased region" description="Basic residues" evidence="7">
    <location>
        <begin position="11"/>
        <end position="23"/>
    </location>
</feature>
<dbReference type="PROSITE" id="PS01031">
    <property type="entry name" value="SHSP"/>
    <property type="match status" value="1"/>
</dbReference>
<evidence type="ECO:0000256" key="3">
    <source>
        <dbReference type="ARBA" id="ARBA00022824"/>
    </source>
</evidence>
<keyword evidence="4" id="KW-0346">Stress response</keyword>
<dbReference type="PROSITE" id="PS51203">
    <property type="entry name" value="CS"/>
    <property type="match status" value="1"/>
</dbReference>
<proteinExistence type="inferred from homology"/>
<evidence type="ECO:0000256" key="4">
    <source>
        <dbReference type="ARBA" id="ARBA00023016"/>
    </source>
</evidence>
<evidence type="ECO:0000259" key="9">
    <source>
        <dbReference type="PROSITE" id="PS01031"/>
    </source>
</evidence>
<feature type="region of interest" description="Disordered" evidence="7">
    <location>
        <begin position="246"/>
        <end position="276"/>
    </location>
</feature>
<comment type="subcellular location">
    <subcellularLocation>
        <location evidence="1">Endoplasmic reticulum</location>
    </subcellularLocation>
</comment>
<accession>A0A2S3I6X4</accession>
<comment type="similarity">
    <text evidence="5 6">Belongs to the small heat shock protein (HSP20) family.</text>
</comment>
<keyword evidence="8" id="KW-0472">Membrane</keyword>